<dbReference type="AlphaFoldDB" id="A0A944QT95"/>
<sequence>MNEMPGSLRPETVALDALIREIVVRVEASEGEGTSDRMVFLGNRHQSFPTAVIKDRVLEPVDKVVWMVIMLAVRETGGDTAFPGYDAIGQMANVSSRSTIARAIAILRATRWLSLCARVRRATGRFHGNVYALHDEPVPLVDALHLDADYMTFLGSATGHGHARVRAVAQGVLDSIDEDIQTGREICRQEHPIERRLESRVAREDGHPRRFFSFTRNVVRQLHAKSGERQQGQVSHDQISNSAGGRVQNLSVQISNSSSCSSYINTTTTTPTAVPSNFVVTGEGDQPLVYPKRLCDNQREIAARYLSALAPEQRQPILDELEGRFRAEAMGMKPVYDEISFLHSLCKLTRQGKFQPNLGIKVRDGRRTGKRPNGEEQGTKPARPPKETDEQRQKRKAASQAHIAEMRNLLGMTDKTKKQ</sequence>
<protein>
    <submittedName>
        <fullName evidence="2">Helix-turn-helix domain-containing protein</fullName>
    </submittedName>
</protein>
<accession>A0A944QT95</accession>
<comment type="caution">
    <text evidence="2">The sequence shown here is derived from an EMBL/GenBank/DDBJ whole genome shotgun (WGS) entry which is preliminary data.</text>
</comment>
<proteinExistence type="predicted"/>
<feature type="region of interest" description="Disordered" evidence="1">
    <location>
        <begin position="357"/>
        <end position="419"/>
    </location>
</feature>
<reference evidence="2 3" key="1">
    <citation type="submission" date="2021-05" db="EMBL/GenBank/DDBJ databases">
        <title>Genetic and Functional Diversity in Clade A Lucinid endosymbionts from the Bahamas.</title>
        <authorList>
            <person name="Giani N.M."/>
            <person name="Engel A.S."/>
            <person name="Campbell B.J."/>
        </authorList>
    </citation>
    <scope>NUCLEOTIDE SEQUENCE [LARGE SCALE GENOMIC DNA]</scope>
    <source>
        <strain evidence="2">LUC16012Gg_MoonRockCtena</strain>
    </source>
</reference>
<organism evidence="2 3">
    <name type="scientific">Candidatus Thiodiazotropha taylori</name>
    <dbReference type="NCBI Taxonomy" id="2792791"/>
    <lineage>
        <taxon>Bacteria</taxon>
        <taxon>Pseudomonadati</taxon>
        <taxon>Pseudomonadota</taxon>
        <taxon>Gammaproteobacteria</taxon>
        <taxon>Chromatiales</taxon>
        <taxon>Sedimenticolaceae</taxon>
        <taxon>Candidatus Thiodiazotropha</taxon>
    </lineage>
</organism>
<dbReference type="InterPro" id="IPR047749">
    <property type="entry name" value="STY4528-like"/>
</dbReference>
<evidence type="ECO:0000313" key="3">
    <source>
        <dbReference type="Proteomes" id="UP000770889"/>
    </source>
</evidence>
<name>A0A944QT95_9GAMM</name>
<gene>
    <name evidence="2" type="ORF">KME65_07760</name>
</gene>
<dbReference type="NCBIfam" id="NF040582">
    <property type="entry name" value="STY4528_fam"/>
    <property type="match status" value="1"/>
</dbReference>
<evidence type="ECO:0000313" key="2">
    <source>
        <dbReference type="EMBL" id="MBT2988847.1"/>
    </source>
</evidence>
<dbReference type="EMBL" id="JAHHGM010000005">
    <property type="protein sequence ID" value="MBT2988847.1"/>
    <property type="molecule type" value="Genomic_DNA"/>
</dbReference>
<dbReference type="Proteomes" id="UP000770889">
    <property type="component" value="Unassembled WGS sequence"/>
</dbReference>
<feature type="compositionally biased region" description="Basic and acidic residues" evidence="1">
    <location>
        <begin position="361"/>
        <end position="392"/>
    </location>
</feature>
<evidence type="ECO:0000256" key="1">
    <source>
        <dbReference type="SAM" id="MobiDB-lite"/>
    </source>
</evidence>